<gene>
    <name evidence="1" type="ORF">JVT61DRAFT_13640</name>
</gene>
<protein>
    <submittedName>
        <fullName evidence="1">Uncharacterized protein</fullName>
    </submittedName>
</protein>
<proteinExistence type="predicted"/>
<reference evidence="1" key="1">
    <citation type="submission" date="2021-03" db="EMBL/GenBank/DDBJ databases">
        <title>Evolutionary innovations through gain and loss of genes in the ectomycorrhizal Boletales.</title>
        <authorList>
            <person name="Wu G."/>
            <person name="Miyauchi S."/>
            <person name="Morin E."/>
            <person name="Yang Z.-L."/>
            <person name="Xu J."/>
            <person name="Martin F.M."/>
        </authorList>
    </citation>
    <scope>NUCLEOTIDE SEQUENCE</scope>
    <source>
        <strain evidence="1">BR01</strain>
    </source>
</reference>
<accession>A0A8I2YDA0</accession>
<evidence type="ECO:0000313" key="2">
    <source>
        <dbReference type="Proteomes" id="UP000683000"/>
    </source>
</evidence>
<organism evidence="1 2">
    <name type="scientific">Boletus reticuloceps</name>
    <dbReference type="NCBI Taxonomy" id="495285"/>
    <lineage>
        <taxon>Eukaryota</taxon>
        <taxon>Fungi</taxon>
        <taxon>Dikarya</taxon>
        <taxon>Basidiomycota</taxon>
        <taxon>Agaricomycotina</taxon>
        <taxon>Agaricomycetes</taxon>
        <taxon>Agaricomycetidae</taxon>
        <taxon>Boletales</taxon>
        <taxon>Boletineae</taxon>
        <taxon>Boletaceae</taxon>
        <taxon>Boletoideae</taxon>
        <taxon>Boletus</taxon>
    </lineage>
</organism>
<keyword evidence="2" id="KW-1185">Reference proteome</keyword>
<name>A0A8I2YDA0_9AGAM</name>
<dbReference type="Proteomes" id="UP000683000">
    <property type="component" value="Unassembled WGS sequence"/>
</dbReference>
<dbReference type="AlphaFoldDB" id="A0A8I2YDA0"/>
<sequence length="73" mass="8448">MPQQQVFYSLSNILRKNSITEGYALLRMLKCYLELDALIGLDVHTERTLSMIKSELLIFNDILKVSTMKLDLN</sequence>
<dbReference type="EMBL" id="JAGFBS010000068">
    <property type="protein sequence ID" value="KAG6369714.1"/>
    <property type="molecule type" value="Genomic_DNA"/>
</dbReference>
<evidence type="ECO:0000313" key="1">
    <source>
        <dbReference type="EMBL" id="KAG6369714.1"/>
    </source>
</evidence>
<comment type="caution">
    <text evidence="1">The sequence shown here is derived from an EMBL/GenBank/DDBJ whole genome shotgun (WGS) entry which is preliminary data.</text>
</comment>
<dbReference type="OrthoDB" id="3239511at2759"/>